<comment type="caution">
    <text evidence="6">The sequence shown here is derived from an EMBL/GenBank/DDBJ whole genome shotgun (WGS) entry which is preliminary data.</text>
</comment>
<keyword evidence="3" id="KW-0378">Hydrolase</keyword>
<accession>A0AAW2HCH6</accession>
<evidence type="ECO:0000256" key="1">
    <source>
        <dbReference type="ARBA" id="ARBA00005234"/>
    </source>
</evidence>
<keyword evidence="2" id="KW-0645">Protease</keyword>
<evidence type="ECO:0000259" key="5">
    <source>
        <dbReference type="PROSITE" id="PS50600"/>
    </source>
</evidence>
<dbReference type="EMBL" id="JARGDH010000005">
    <property type="protein sequence ID" value="KAL0267500.1"/>
    <property type="molecule type" value="Genomic_DNA"/>
</dbReference>
<dbReference type="PANTHER" id="PTHR12606">
    <property type="entry name" value="SENTRIN/SUMO-SPECIFIC PROTEASE"/>
    <property type="match status" value="1"/>
</dbReference>
<evidence type="ECO:0000313" key="6">
    <source>
        <dbReference type="EMBL" id="KAL0267500.1"/>
    </source>
</evidence>
<dbReference type="PROSITE" id="PS50600">
    <property type="entry name" value="ULP_PROTEASE"/>
    <property type="match status" value="1"/>
</dbReference>
<dbReference type="GO" id="GO:0006508">
    <property type="term" value="P:proteolysis"/>
    <property type="evidence" value="ECO:0007669"/>
    <property type="project" value="UniProtKB-KW"/>
</dbReference>
<dbReference type="InterPro" id="IPR003653">
    <property type="entry name" value="Peptidase_C48_C"/>
</dbReference>
<dbReference type="PANTHER" id="PTHR12606:SF141">
    <property type="entry name" value="GH15225P-RELATED"/>
    <property type="match status" value="1"/>
</dbReference>
<feature type="domain" description="Ubiquitin-like protease family profile" evidence="5">
    <location>
        <begin position="401"/>
        <end position="563"/>
    </location>
</feature>
<comment type="similarity">
    <text evidence="1">Belongs to the peptidase C48 family.</text>
</comment>
<dbReference type="GO" id="GO:0060255">
    <property type="term" value="P:regulation of macromolecule metabolic process"/>
    <property type="evidence" value="ECO:0007669"/>
    <property type="project" value="UniProtKB-ARBA"/>
</dbReference>
<evidence type="ECO:0000256" key="3">
    <source>
        <dbReference type="ARBA" id="ARBA00022801"/>
    </source>
</evidence>
<dbReference type="AlphaFoldDB" id="A0AAW2HCH6"/>
<organism evidence="6">
    <name type="scientific">Menopon gallinae</name>
    <name type="common">poultry shaft louse</name>
    <dbReference type="NCBI Taxonomy" id="328185"/>
    <lineage>
        <taxon>Eukaryota</taxon>
        <taxon>Metazoa</taxon>
        <taxon>Ecdysozoa</taxon>
        <taxon>Arthropoda</taxon>
        <taxon>Hexapoda</taxon>
        <taxon>Insecta</taxon>
        <taxon>Pterygota</taxon>
        <taxon>Neoptera</taxon>
        <taxon>Paraneoptera</taxon>
        <taxon>Psocodea</taxon>
        <taxon>Troctomorpha</taxon>
        <taxon>Phthiraptera</taxon>
        <taxon>Amblycera</taxon>
        <taxon>Menoponidae</taxon>
        <taxon>Menopon</taxon>
    </lineage>
</organism>
<dbReference type="GO" id="GO:0080090">
    <property type="term" value="P:regulation of primary metabolic process"/>
    <property type="evidence" value="ECO:0007669"/>
    <property type="project" value="UniProtKB-ARBA"/>
</dbReference>
<dbReference type="InterPro" id="IPR038765">
    <property type="entry name" value="Papain-like_cys_pep_sf"/>
</dbReference>
<dbReference type="GO" id="GO:0005634">
    <property type="term" value="C:nucleus"/>
    <property type="evidence" value="ECO:0007669"/>
    <property type="project" value="TreeGrafter"/>
</dbReference>
<evidence type="ECO:0000256" key="2">
    <source>
        <dbReference type="ARBA" id="ARBA00022670"/>
    </source>
</evidence>
<dbReference type="GO" id="GO:0016929">
    <property type="term" value="F:deSUMOylase activity"/>
    <property type="evidence" value="ECO:0007669"/>
    <property type="project" value="TreeGrafter"/>
</dbReference>
<keyword evidence="4" id="KW-0788">Thiol protease</keyword>
<name>A0AAW2HCH6_9NEOP</name>
<sequence>MFSAIYNYIHCKLFSKPVIGRKRRIEECNESPPKKYIRVDGKNIFNRADTSVNFKNLMESKENCHYDEDDDEGCHIVAEIKNKNWGTLPSSMARKSIRKSQCNSDTSLQAGNSKSDVSKTIESIDLECEPYESSTKDIEVVKDLTNSTLKKSAGELKGKTVSHRIFKSYRAPDRNLCNLSKNRTSFQNNMKQRLNFLRESYRLTEKYQYSQLLQSLTTRTSTLFSTTAPKPGCQKISKTSIPLIDLTKDKCSVTVNRTREDIPWTSRRGDVDRTSSRDKNEIPRVNSFQEYIKTNPVTDEDVVEQILSRHTKASAEKRKQAAIEAAKLQVLSDSNRKAYDEVLEERLRTYMKITTPVILEDDLEEEQVYKLPSLTPEQESQINKALVPTPPGQILVEKFGLQIKRRDMQTLKGLNWLNDEVVNFYMNLIMERGKNSKLPKVYAFNTFFYPKLISSGHASLKRWTKKVDIFSYDMVLVPVHLRMHWCMSLIDFRSKEVRYYDSMGSSNNICLQALLTYLEDESLDKRKIPYSTSDWRKKNVEDIPQQMNGSDCGVFSCMFAEHLSRDTPILFTQDNMPYFRRKMVLEILEGKLLT</sequence>
<dbReference type="FunFam" id="3.40.395.10:FF:000001">
    <property type="entry name" value="Sentrin-specific protease 1"/>
    <property type="match status" value="1"/>
</dbReference>
<dbReference type="Gene3D" id="3.40.395.10">
    <property type="entry name" value="Adenoviral Proteinase, Chain A"/>
    <property type="match status" value="1"/>
</dbReference>
<proteinExistence type="inferred from homology"/>
<evidence type="ECO:0000256" key="4">
    <source>
        <dbReference type="ARBA" id="ARBA00022807"/>
    </source>
</evidence>
<gene>
    <name evidence="6" type="ORF">PYX00_009753</name>
</gene>
<dbReference type="Pfam" id="PF02902">
    <property type="entry name" value="Peptidase_C48"/>
    <property type="match status" value="1"/>
</dbReference>
<reference evidence="6" key="1">
    <citation type="journal article" date="2024" name="Gigascience">
        <title>Chromosome-level genome of the poultry shaft louse Menopon gallinae provides insight into the host-switching and adaptive evolution of parasitic lice.</title>
        <authorList>
            <person name="Xu Y."/>
            <person name="Ma L."/>
            <person name="Liu S."/>
            <person name="Liang Y."/>
            <person name="Liu Q."/>
            <person name="He Z."/>
            <person name="Tian L."/>
            <person name="Duan Y."/>
            <person name="Cai W."/>
            <person name="Li H."/>
            <person name="Song F."/>
        </authorList>
    </citation>
    <scope>NUCLEOTIDE SEQUENCE</scope>
    <source>
        <strain evidence="6">Cailab_2023a</strain>
    </source>
</reference>
<protein>
    <recommendedName>
        <fullName evidence="5">Ubiquitin-like protease family profile domain-containing protein</fullName>
    </recommendedName>
</protein>
<dbReference type="GO" id="GO:0016926">
    <property type="term" value="P:protein desumoylation"/>
    <property type="evidence" value="ECO:0007669"/>
    <property type="project" value="TreeGrafter"/>
</dbReference>
<dbReference type="SUPFAM" id="SSF54001">
    <property type="entry name" value="Cysteine proteinases"/>
    <property type="match status" value="1"/>
</dbReference>